<dbReference type="PRINTS" id="PR01638">
    <property type="entry name" value="MHCCLASSI"/>
</dbReference>
<dbReference type="AlphaFoldDB" id="A0A7J6BQQ3"/>
<dbReference type="Proteomes" id="UP000579812">
    <property type="component" value="Unassembled WGS sequence"/>
</dbReference>
<organism evidence="5 6">
    <name type="scientific">Onychostoma macrolepis</name>
    <dbReference type="NCBI Taxonomy" id="369639"/>
    <lineage>
        <taxon>Eukaryota</taxon>
        <taxon>Metazoa</taxon>
        <taxon>Chordata</taxon>
        <taxon>Craniata</taxon>
        <taxon>Vertebrata</taxon>
        <taxon>Euteleostomi</taxon>
        <taxon>Actinopterygii</taxon>
        <taxon>Neopterygii</taxon>
        <taxon>Teleostei</taxon>
        <taxon>Ostariophysi</taxon>
        <taxon>Cypriniformes</taxon>
        <taxon>Cyprinidae</taxon>
        <taxon>Acrossocheilinae</taxon>
        <taxon>Onychostoma</taxon>
    </lineage>
</organism>
<dbReference type="GO" id="GO:0009897">
    <property type="term" value="C:external side of plasma membrane"/>
    <property type="evidence" value="ECO:0007669"/>
    <property type="project" value="TreeGrafter"/>
</dbReference>
<keyword evidence="6" id="KW-1185">Reference proteome</keyword>
<comment type="caution">
    <text evidence="5">The sequence shown here is derived from an EMBL/GenBank/DDBJ whole genome shotgun (WGS) entry which is preliminary data.</text>
</comment>
<dbReference type="EMBL" id="JAAMOB010000022">
    <property type="protein sequence ID" value="KAF4097339.1"/>
    <property type="molecule type" value="Genomic_DNA"/>
</dbReference>
<comment type="similarity">
    <text evidence="2">Belongs to the MHC class I family.</text>
</comment>
<dbReference type="InterPro" id="IPR001039">
    <property type="entry name" value="MHC_I_a_a1/a2"/>
</dbReference>
<keyword evidence="3" id="KW-0472">Membrane</keyword>
<dbReference type="InterPro" id="IPR037055">
    <property type="entry name" value="MHC_I-like_Ag-recog_sf"/>
</dbReference>
<evidence type="ECO:0000313" key="5">
    <source>
        <dbReference type="EMBL" id="KAF4097339.1"/>
    </source>
</evidence>
<dbReference type="Gene3D" id="3.30.500.10">
    <property type="entry name" value="MHC class I-like antigen recognition-like"/>
    <property type="match status" value="1"/>
</dbReference>
<feature type="domain" description="Ig-like" evidence="4">
    <location>
        <begin position="271"/>
        <end position="358"/>
    </location>
</feature>
<dbReference type="PANTHER" id="PTHR16675">
    <property type="entry name" value="MHC CLASS I-RELATED"/>
    <property type="match status" value="1"/>
</dbReference>
<dbReference type="InterPro" id="IPR011162">
    <property type="entry name" value="MHC_I/II-like_Ag-recog"/>
</dbReference>
<proteinExistence type="inferred from homology"/>
<accession>A0A7J6BQQ3</accession>
<dbReference type="InterPro" id="IPR013783">
    <property type="entry name" value="Ig-like_fold"/>
</dbReference>
<protein>
    <recommendedName>
        <fullName evidence="4">Ig-like domain-containing protein</fullName>
    </recommendedName>
</protein>
<dbReference type="Gene3D" id="2.60.40.10">
    <property type="entry name" value="Immunoglobulins"/>
    <property type="match status" value="1"/>
</dbReference>
<keyword evidence="3" id="KW-0812">Transmembrane</keyword>
<dbReference type="SMART" id="SM00407">
    <property type="entry name" value="IGc1"/>
    <property type="match status" value="1"/>
</dbReference>
<dbReference type="Pfam" id="PF07654">
    <property type="entry name" value="C1-set"/>
    <property type="match status" value="1"/>
</dbReference>
<reference evidence="5 6" key="1">
    <citation type="submission" date="2020-04" db="EMBL/GenBank/DDBJ databases">
        <title>Chromosome-level genome assembly of a cyprinid fish Onychostoma macrolepis by integration of Nanopore Sequencing, Bionano and Hi-C technology.</title>
        <authorList>
            <person name="Wang D."/>
        </authorList>
    </citation>
    <scope>NUCLEOTIDE SEQUENCE [LARGE SCALE GENOMIC DNA]</scope>
    <source>
        <strain evidence="5">SWU-2019</strain>
        <tissue evidence="5">Muscle</tissue>
    </source>
</reference>
<sequence length="425" mass="48591">MRYVFIYFATTTPDPQTPSHPPLGFTSHPPVLPLIIVLISAAAAGSLVIVAVIVKFCICRKHRDAVHEDETQAAAKLYKHTELMTESDVTEFHSFITGINRQTIEGIPEFSAVTTLDGEQIDYYDSEIKKLIPKQGWMNEFTSTDRWKEYTEIREQVQQTNKINITVLMEQFNHSHGVHTYQRMYGCDWDDKTNISQGFDQHGYDGEDYISLDVKKLRYITPVPQGFITAVKWNNNTAQLEFLKQYYQHDCVDWLKYFLTLRKVDLERRAPEVSLLQKDPSSPVVCHATGFYPSSVTITWLRNGQDYDEDVDLGETLPNEDETFQKTSTFIIRPDEWKKNQYVCMVEHKGKTICKILTENEIKSNTNSVHCCGSAEAVIRLVLSALTKTFEDVSQILVLFVASDWSICNRFCTPSDDGSEFGAVS</sequence>
<dbReference type="SUPFAM" id="SSF48726">
    <property type="entry name" value="Immunoglobulin"/>
    <property type="match status" value="1"/>
</dbReference>
<evidence type="ECO:0000259" key="4">
    <source>
        <dbReference type="PROSITE" id="PS50835"/>
    </source>
</evidence>
<keyword evidence="1" id="KW-0325">Glycoprotein</keyword>
<evidence type="ECO:0000256" key="1">
    <source>
        <dbReference type="ARBA" id="ARBA00023180"/>
    </source>
</evidence>
<dbReference type="InterPro" id="IPR011161">
    <property type="entry name" value="MHC_I-like_Ag-recog"/>
</dbReference>
<feature type="transmembrane region" description="Helical" evidence="3">
    <location>
        <begin position="31"/>
        <end position="54"/>
    </location>
</feature>
<evidence type="ECO:0000256" key="3">
    <source>
        <dbReference type="SAM" id="Phobius"/>
    </source>
</evidence>
<dbReference type="InterPro" id="IPR050208">
    <property type="entry name" value="MHC_class-I_related"/>
</dbReference>
<dbReference type="CDD" id="cd07698">
    <property type="entry name" value="IgC1_MHC_I_alpha3"/>
    <property type="match status" value="1"/>
</dbReference>
<dbReference type="PROSITE" id="PS50835">
    <property type="entry name" value="IG_LIKE"/>
    <property type="match status" value="1"/>
</dbReference>
<keyword evidence="3" id="KW-1133">Transmembrane helix</keyword>
<dbReference type="GO" id="GO:0006955">
    <property type="term" value="P:immune response"/>
    <property type="evidence" value="ECO:0007669"/>
    <property type="project" value="TreeGrafter"/>
</dbReference>
<dbReference type="GO" id="GO:0005615">
    <property type="term" value="C:extracellular space"/>
    <property type="evidence" value="ECO:0007669"/>
    <property type="project" value="TreeGrafter"/>
</dbReference>
<dbReference type="FunFam" id="3.30.500.10:FF:000001">
    <property type="entry name" value="H-2 class I histocompatibility antigen, alpha chain"/>
    <property type="match status" value="1"/>
</dbReference>
<gene>
    <name evidence="5" type="ORF">G5714_021347</name>
</gene>
<name>A0A7J6BQQ3_9TELE</name>
<evidence type="ECO:0000256" key="2">
    <source>
        <dbReference type="RuleBase" id="RU004439"/>
    </source>
</evidence>
<dbReference type="InterPro" id="IPR003597">
    <property type="entry name" value="Ig_C1-set"/>
</dbReference>
<dbReference type="Pfam" id="PF00129">
    <property type="entry name" value="MHC_I"/>
    <property type="match status" value="1"/>
</dbReference>
<dbReference type="SUPFAM" id="SSF54452">
    <property type="entry name" value="MHC antigen-recognition domain"/>
    <property type="match status" value="1"/>
</dbReference>
<dbReference type="InterPro" id="IPR007110">
    <property type="entry name" value="Ig-like_dom"/>
</dbReference>
<dbReference type="InterPro" id="IPR036179">
    <property type="entry name" value="Ig-like_dom_sf"/>
</dbReference>
<evidence type="ECO:0000313" key="6">
    <source>
        <dbReference type="Proteomes" id="UP000579812"/>
    </source>
</evidence>
<dbReference type="PANTHER" id="PTHR16675:SF237">
    <property type="entry name" value="MHC CLASS I ANTIGEN TRANSCRIPT VARIANT 1-RELATED"/>
    <property type="match status" value="1"/>
</dbReference>